<dbReference type="GO" id="GO:0003993">
    <property type="term" value="F:acid phosphatase activity"/>
    <property type="evidence" value="ECO:0007669"/>
    <property type="project" value="UniProtKB-EC"/>
</dbReference>
<dbReference type="EC" id="3.1.3.2" evidence="2"/>
<dbReference type="PANTHER" id="PTHR22953:SF143">
    <property type="entry name" value="PURPLE ACID PHOSPHATASE"/>
    <property type="match status" value="1"/>
</dbReference>
<proteinExistence type="predicted"/>
<name>A0A0S3SIR1_PHAAN</name>
<dbReference type="InterPro" id="IPR029052">
    <property type="entry name" value="Metallo-depent_PP-like"/>
</dbReference>
<evidence type="ECO:0000313" key="5">
    <source>
        <dbReference type="EMBL" id="BAT92665.1"/>
    </source>
</evidence>
<dbReference type="EMBL" id="AP015040">
    <property type="protein sequence ID" value="BAT92665.1"/>
    <property type="molecule type" value="Genomic_DNA"/>
</dbReference>
<comment type="catalytic activity">
    <reaction evidence="1">
        <text>a phosphate monoester + H2O = an alcohol + phosphate</text>
        <dbReference type="Rhea" id="RHEA:15017"/>
        <dbReference type="ChEBI" id="CHEBI:15377"/>
        <dbReference type="ChEBI" id="CHEBI:30879"/>
        <dbReference type="ChEBI" id="CHEBI:43474"/>
        <dbReference type="ChEBI" id="CHEBI:67140"/>
        <dbReference type="EC" id="3.1.3.2"/>
    </reaction>
</comment>
<dbReference type="PANTHER" id="PTHR22953">
    <property type="entry name" value="ACID PHOSPHATASE RELATED"/>
    <property type="match status" value="1"/>
</dbReference>
<dbReference type="SUPFAM" id="SSF56300">
    <property type="entry name" value="Metallo-dependent phosphatases"/>
    <property type="match status" value="1"/>
</dbReference>
<dbReference type="Gene3D" id="3.60.21.10">
    <property type="match status" value="1"/>
</dbReference>
<keyword evidence="6" id="KW-1185">Reference proteome</keyword>
<keyword evidence="3" id="KW-0732">Signal</keyword>
<organism evidence="5 6">
    <name type="scientific">Vigna angularis var. angularis</name>
    <dbReference type="NCBI Taxonomy" id="157739"/>
    <lineage>
        <taxon>Eukaryota</taxon>
        <taxon>Viridiplantae</taxon>
        <taxon>Streptophyta</taxon>
        <taxon>Embryophyta</taxon>
        <taxon>Tracheophyta</taxon>
        <taxon>Spermatophyta</taxon>
        <taxon>Magnoliopsida</taxon>
        <taxon>eudicotyledons</taxon>
        <taxon>Gunneridae</taxon>
        <taxon>Pentapetalae</taxon>
        <taxon>rosids</taxon>
        <taxon>fabids</taxon>
        <taxon>Fabales</taxon>
        <taxon>Fabaceae</taxon>
        <taxon>Papilionoideae</taxon>
        <taxon>50 kb inversion clade</taxon>
        <taxon>NPAAA clade</taxon>
        <taxon>indigoferoid/millettioid clade</taxon>
        <taxon>Phaseoleae</taxon>
        <taxon>Vigna</taxon>
    </lineage>
</organism>
<evidence type="ECO:0000313" key="6">
    <source>
        <dbReference type="Proteomes" id="UP000291084"/>
    </source>
</evidence>
<evidence type="ECO:0000256" key="1">
    <source>
        <dbReference type="ARBA" id="ARBA00000032"/>
    </source>
</evidence>
<gene>
    <name evidence="5" type="primary">Vigan.07G146000</name>
    <name evidence="5" type="ORF">VIGAN_07146000</name>
</gene>
<dbReference type="InterPro" id="IPR039331">
    <property type="entry name" value="PAPs-like"/>
</dbReference>
<dbReference type="Proteomes" id="UP000291084">
    <property type="component" value="Chromosome 7"/>
</dbReference>
<feature type="domain" description="Calcineurin-like phosphoesterase" evidence="4">
    <location>
        <begin position="35"/>
        <end position="136"/>
    </location>
</feature>
<dbReference type="AlphaFoldDB" id="A0A0S3SIR1"/>
<evidence type="ECO:0000259" key="4">
    <source>
        <dbReference type="Pfam" id="PF00149"/>
    </source>
</evidence>
<accession>A0A0S3SIR1</accession>
<evidence type="ECO:0000256" key="3">
    <source>
        <dbReference type="ARBA" id="ARBA00022729"/>
    </source>
</evidence>
<protein>
    <recommendedName>
        <fullName evidence="2">acid phosphatase</fullName>
        <ecNumber evidence="2">3.1.3.2</ecNumber>
    </recommendedName>
</protein>
<sequence length="144" mass="16940">MKMNPSLGCRCRREQTGSEKQWHGGLSHEKKNINFLGDLSYADNHPNHDNVRWDTWGRFVERNNAYEPWIWATGNHELDYAPELGEMEPFKPFRHRYHVPYKASGSTEPFWYSVKIASAHIIVLASYSAYGKYTPQYEWLEALM</sequence>
<reference evidence="5 6" key="1">
    <citation type="journal article" date="2015" name="Sci. Rep.">
        <title>The power of single molecule real-time sequencing technology in the de novo assembly of a eukaryotic genome.</title>
        <authorList>
            <person name="Sakai H."/>
            <person name="Naito K."/>
            <person name="Ogiso-Tanaka E."/>
            <person name="Takahashi Y."/>
            <person name="Iseki K."/>
            <person name="Muto C."/>
            <person name="Satou K."/>
            <person name="Teruya K."/>
            <person name="Shiroma A."/>
            <person name="Shimoji M."/>
            <person name="Hirano T."/>
            <person name="Itoh T."/>
            <person name="Kaga A."/>
            <person name="Tomooka N."/>
        </authorList>
    </citation>
    <scope>NUCLEOTIDE SEQUENCE [LARGE SCALE GENOMIC DNA]</scope>
    <source>
        <strain evidence="6">cv. Shumari</strain>
    </source>
</reference>
<evidence type="ECO:0000256" key="2">
    <source>
        <dbReference type="ARBA" id="ARBA00012646"/>
    </source>
</evidence>
<dbReference type="InterPro" id="IPR004843">
    <property type="entry name" value="Calcineurin-like_PHP"/>
</dbReference>
<dbReference type="Pfam" id="PF00149">
    <property type="entry name" value="Metallophos"/>
    <property type="match status" value="1"/>
</dbReference>